<protein>
    <recommendedName>
        <fullName evidence="7">Cytochrome P450</fullName>
    </recommendedName>
</protein>
<dbReference type="PRINTS" id="PR00463">
    <property type="entry name" value="EP450I"/>
</dbReference>
<dbReference type="OrthoDB" id="989221at2759"/>
<dbReference type="Gene3D" id="1.10.630.10">
    <property type="entry name" value="Cytochrome P450"/>
    <property type="match status" value="1"/>
</dbReference>
<proteinExistence type="inferred from homology"/>
<dbReference type="PANTHER" id="PTHR47955">
    <property type="entry name" value="CYTOCHROME P450 FAMILY 71 PROTEIN"/>
    <property type="match status" value="1"/>
</dbReference>
<dbReference type="PANTHER" id="PTHR47955:SF15">
    <property type="entry name" value="CYTOCHROME P450 71A2-LIKE"/>
    <property type="match status" value="1"/>
</dbReference>
<dbReference type="Proteomes" id="UP000230069">
    <property type="component" value="Unassembled WGS sequence"/>
</dbReference>
<keyword evidence="6" id="KW-1185">Reference proteome</keyword>
<keyword evidence="4" id="KW-1133">Transmembrane helix</keyword>
<sequence length="158" mass="18100">MFQWLLEQYGMQLDPIFISAFSIFLVTLLYTLIRSRTNKLNLPPSPSKLPIIGNLHQLGTLPHRSLRSLSRKHGPLMLLYLGQTPALIVSSADTAKEVIKTQDFNFCNRPRMSFAERLFYSNKLKTLTFPAFSVQHPASSIQHFKQTHPKTIEINKDC</sequence>
<dbReference type="InterPro" id="IPR002401">
    <property type="entry name" value="Cyt_P450_E_grp-I"/>
</dbReference>
<evidence type="ECO:0000313" key="6">
    <source>
        <dbReference type="Proteomes" id="UP000230069"/>
    </source>
</evidence>
<keyword evidence="3" id="KW-0408">Iron</keyword>
<dbReference type="GO" id="GO:0016705">
    <property type="term" value="F:oxidoreductase activity, acting on paired donors, with incorporation or reduction of molecular oxygen"/>
    <property type="evidence" value="ECO:0007669"/>
    <property type="project" value="InterPro"/>
</dbReference>
<evidence type="ECO:0008006" key="7">
    <source>
        <dbReference type="Google" id="ProtNLM"/>
    </source>
</evidence>
<keyword evidence="4" id="KW-0812">Transmembrane</keyword>
<feature type="transmembrane region" description="Helical" evidence="4">
    <location>
        <begin position="16"/>
        <end position="33"/>
    </location>
</feature>
<evidence type="ECO:0000313" key="5">
    <source>
        <dbReference type="EMBL" id="PIA50633.1"/>
    </source>
</evidence>
<keyword evidence="2" id="KW-0479">Metal-binding</keyword>
<dbReference type="GO" id="GO:0044550">
    <property type="term" value="P:secondary metabolite biosynthetic process"/>
    <property type="evidence" value="ECO:0007669"/>
    <property type="project" value="UniProtKB-ARBA"/>
</dbReference>
<accession>A0A2G5E4F2</accession>
<dbReference type="InterPro" id="IPR001128">
    <property type="entry name" value="Cyt_P450"/>
</dbReference>
<dbReference type="AlphaFoldDB" id="A0A2G5E4F2"/>
<dbReference type="InParanoid" id="A0A2G5E4F2"/>
<evidence type="ECO:0000256" key="1">
    <source>
        <dbReference type="ARBA" id="ARBA00010617"/>
    </source>
</evidence>
<reference evidence="5 6" key="1">
    <citation type="submission" date="2017-09" db="EMBL/GenBank/DDBJ databases">
        <title>WGS assembly of Aquilegia coerulea Goldsmith.</title>
        <authorList>
            <person name="Hodges S."/>
            <person name="Kramer E."/>
            <person name="Nordborg M."/>
            <person name="Tomkins J."/>
            <person name="Borevitz J."/>
            <person name="Derieg N."/>
            <person name="Yan J."/>
            <person name="Mihaltcheva S."/>
            <person name="Hayes R.D."/>
            <person name="Rokhsar D."/>
        </authorList>
    </citation>
    <scope>NUCLEOTIDE SEQUENCE [LARGE SCALE GENOMIC DNA]</scope>
    <source>
        <strain evidence="6">cv. Goldsmith</strain>
    </source>
</reference>
<dbReference type="GO" id="GO:0004497">
    <property type="term" value="F:monooxygenase activity"/>
    <property type="evidence" value="ECO:0007669"/>
    <property type="project" value="InterPro"/>
</dbReference>
<dbReference type="GO" id="GO:0020037">
    <property type="term" value="F:heme binding"/>
    <property type="evidence" value="ECO:0007669"/>
    <property type="project" value="InterPro"/>
</dbReference>
<comment type="similarity">
    <text evidence="1">Belongs to the cytochrome P450 family.</text>
</comment>
<evidence type="ECO:0000256" key="3">
    <source>
        <dbReference type="ARBA" id="ARBA00023004"/>
    </source>
</evidence>
<gene>
    <name evidence="5" type="ORF">AQUCO_01200085v1</name>
</gene>
<evidence type="ECO:0000256" key="4">
    <source>
        <dbReference type="SAM" id="Phobius"/>
    </source>
</evidence>
<organism evidence="5 6">
    <name type="scientific">Aquilegia coerulea</name>
    <name type="common">Rocky mountain columbine</name>
    <dbReference type="NCBI Taxonomy" id="218851"/>
    <lineage>
        <taxon>Eukaryota</taxon>
        <taxon>Viridiplantae</taxon>
        <taxon>Streptophyta</taxon>
        <taxon>Embryophyta</taxon>
        <taxon>Tracheophyta</taxon>
        <taxon>Spermatophyta</taxon>
        <taxon>Magnoliopsida</taxon>
        <taxon>Ranunculales</taxon>
        <taxon>Ranunculaceae</taxon>
        <taxon>Thalictroideae</taxon>
        <taxon>Aquilegia</taxon>
    </lineage>
</organism>
<dbReference type="InterPro" id="IPR036396">
    <property type="entry name" value="Cyt_P450_sf"/>
</dbReference>
<keyword evidence="4" id="KW-0472">Membrane</keyword>
<dbReference type="EMBL" id="KZ305029">
    <property type="protein sequence ID" value="PIA50633.1"/>
    <property type="molecule type" value="Genomic_DNA"/>
</dbReference>
<dbReference type="GO" id="GO:0005506">
    <property type="term" value="F:iron ion binding"/>
    <property type="evidence" value="ECO:0007669"/>
    <property type="project" value="InterPro"/>
</dbReference>
<evidence type="ECO:0000256" key="2">
    <source>
        <dbReference type="ARBA" id="ARBA00022723"/>
    </source>
</evidence>
<name>A0A2G5E4F2_AQUCA</name>
<dbReference type="SUPFAM" id="SSF48264">
    <property type="entry name" value="Cytochrome P450"/>
    <property type="match status" value="1"/>
</dbReference>
<dbReference type="Pfam" id="PF00067">
    <property type="entry name" value="p450"/>
    <property type="match status" value="1"/>
</dbReference>